<comment type="caution">
    <text evidence="1">The sequence shown here is derived from an EMBL/GenBank/DDBJ whole genome shotgun (WGS) entry which is preliminary data.</text>
</comment>
<evidence type="ECO:0000313" key="1">
    <source>
        <dbReference type="EMBL" id="ONH72683.1"/>
    </source>
</evidence>
<gene>
    <name evidence="1" type="ORF">BOH78_3652</name>
</gene>
<name>A0A1V2LK39_PICKU</name>
<protein>
    <submittedName>
        <fullName evidence="1">Uncharacterized protein</fullName>
    </submittedName>
</protein>
<dbReference type="AlphaFoldDB" id="A0A1V2LK39"/>
<accession>A0A1V2LK39</accession>
<evidence type="ECO:0000313" key="2">
    <source>
        <dbReference type="Proteomes" id="UP000189274"/>
    </source>
</evidence>
<organism evidence="1 2">
    <name type="scientific">Pichia kudriavzevii</name>
    <name type="common">Yeast</name>
    <name type="synonym">Issatchenkia orientalis</name>
    <dbReference type="NCBI Taxonomy" id="4909"/>
    <lineage>
        <taxon>Eukaryota</taxon>
        <taxon>Fungi</taxon>
        <taxon>Dikarya</taxon>
        <taxon>Ascomycota</taxon>
        <taxon>Saccharomycotina</taxon>
        <taxon>Pichiomycetes</taxon>
        <taxon>Pichiales</taxon>
        <taxon>Pichiaceae</taxon>
        <taxon>Pichia</taxon>
    </lineage>
</organism>
<dbReference type="EMBL" id="MQVM01000019">
    <property type="protein sequence ID" value="ONH72683.1"/>
    <property type="molecule type" value="Genomic_DNA"/>
</dbReference>
<proteinExistence type="predicted"/>
<reference evidence="2" key="1">
    <citation type="journal article" date="2017" name="Genome Announc.">
        <title>Genome sequences of Cyberlindnera fabianii 65, Pichia kudriavzevii 129, and Saccharomyces cerevisiae 131 isolated from fermented masau fruits in Zimbabwe.</title>
        <authorList>
            <person name="van Rijswijck I.M.H."/>
            <person name="Derks M.F.L."/>
            <person name="Abee T."/>
            <person name="de Ridder D."/>
            <person name="Smid E.J."/>
        </authorList>
    </citation>
    <scope>NUCLEOTIDE SEQUENCE [LARGE SCALE GENOMIC DNA]</scope>
    <source>
        <strain evidence="2">129</strain>
    </source>
</reference>
<sequence length="72" mass="8566">MQNVCGLCSQLQFNNLRERVHLNHVSKNHISINSKMKRPQPKTSDQMYKIKRIENPDQRIIAVFTNYLQKLK</sequence>
<dbReference type="Proteomes" id="UP000189274">
    <property type="component" value="Unassembled WGS sequence"/>
</dbReference>